<dbReference type="PROSITE" id="PS50166">
    <property type="entry name" value="IMPORTIN_B_NT"/>
    <property type="match status" value="1"/>
</dbReference>
<dbReference type="GO" id="GO:0005829">
    <property type="term" value="C:cytosol"/>
    <property type="evidence" value="ECO:0007669"/>
    <property type="project" value="TreeGrafter"/>
</dbReference>
<feature type="domain" description="Importin N-terminal" evidence="8">
    <location>
        <begin position="24"/>
        <end position="94"/>
    </location>
</feature>
<dbReference type="Gene3D" id="1.25.10.10">
    <property type="entry name" value="Leucine-rich Repeat Variant"/>
    <property type="match status" value="1"/>
</dbReference>
<evidence type="ECO:0000256" key="5">
    <source>
        <dbReference type="ARBA" id="ARBA00022927"/>
    </source>
</evidence>
<dbReference type="Pfam" id="PF03810">
    <property type="entry name" value="IBN_N"/>
    <property type="match status" value="1"/>
</dbReference>
<dbReference type="GO" id="GO:0005635">
    <property type="term" value="C:nuclear envelope"/>
    <property type="evidence" value="ECO:0007669"/>
    <property type="project" value="TreeGrafter"/>
</dbReference>
<keyword evidence="3" id="KW-0813">Transport</keyword>
<keyword evidence="5" id="KW-0653">Protein transport</keyword>
<dbReference type="SMART" id="SM00913">
    <property type="entry name" value="IBN_N"/>
    <property type="match status" value="1"/>
</dbReference>
<proteinExistence type="predicted"/>
<dbReference type="InterPro" id="IPR016024">
    <property type="entry name" value="ARM-type_fold"/>
</dbReference>
<evidence type="ECO:0000256" key="2">
    <source>
        <dbReference type="ARBA" id="ARBA00004496"/>
    </source>
</evidence>
<dbReference type="AlphaFoldDB" id="A0A7D9CUU4"/>
<dbReference type="PANTHER" id="PTHR10997">
    <property type="entry name" value="IMPORTIN-7, 8, 11"/>
    <property type="match status" value="1"/>
</dbReference>
<evidence type="ECO:0000256" key="4">
    <source>
        <dbReference type="ARBA" id="ARBA00022490"/>
    </source>
</evidence>
<evidence type="ECO:0000313" key="10">
    <source>
        <dbReference type="Proteomes" id="UP000478008"/>
    </source>
</evidence>
<evidence type="ECO:0000256" key="3">
    <source>
        <dbReference type="ARBA" id="ARBA00022448"/>
    </source>
</evidence>
<evidence type="ECO:0000259" key="8">
    <source>
        <dbReference type="PROSITE" id="PS50166"/>
    </source>
</evidence>
<dbReference type="SUPFAM" id="SSF48371">
    <property type="entry name" value="ARM repeat"/>
    <property type="match status" value="1"/>
</dbReference>
<comment type="subcellular location">
    <subcellularLocation>
        <location evidence="2">Cytoplasm</location>
    </subcellularLocation>
    <subcellularLocation>
        <location evidence="1">Nucleus</location>
    </subcellularLocation>
</comment>
<protein>
    <submittedName>
        <fullName evidence="9">DEBR0S1_06326g1_1</fullName>
    </submittedName>
</protein>
<dbReference type="InterPro" id="IPR011989">
    <property type="entry name" value="ARM-like"/>
</dbReference>
<gene>
    <name evidence="9" type="primary">NMD5</name>
    <name evidence="9" type="ORF">DEBR0S1_06326G</name>
</gene>
<feature type="region of interest" description="Disordered" evidence="7">
    <location>
        <begin position="917"/>
        <end position="941"/>
    </location>
</feature>
<evidence type="ECO:0000256" key="6">
    <source>
        <dbReference type="ARBA" id="ARBA00023242"/>
    </source>
</evidence>
<reference evidence="9 10" key="1">
    <citation type="submission" date="2019-07" db="EMBL/GenBank/DDBJ databases">
        <authorList>
            <person name="Friedrich A."/>
            <person name="Schacherer J."/>
        </authorList>
    </citation>
    <scope>NUCLEOTIDE SEQUENCE [LARGE SCALE GENOMIC DNA]</scope>
</reference>
<sequence length="1029" mass="116298">MNVVSLHQCFLGTLQANAEIRTQAEQQLKSAQKERGFLACCLDILNSADIELPVKKACLIYFKNIIIKNWRENGSIDHDEKPIVRERLLATIVHSDRSTKAIFIPILNEILVTDYPTEWPDFLDSTTRLFANPNDLDSLYTGMLCFSELCRKYRWMKNEDRSSQLDSIIKQYFSSLLQIGGQIISDSASSDSHWQLPEILKLILKSYKFVTYLDLPEPLQEEEAISNWIGFHVAVMNISLPSSAMQLDEEERHLSPWVKSQKWAYANILNIYVRYGSKGWLSDGSYTQFRALFSSSVVPELLKTYFGKIEEWRQGHRWISDASLYHIISFIEHAVTRKSSWGIIQPFLNNLISELAFPIFYPKDSVLELFEDDPQEYIMMTFTIEETSNSPVTAVRNLIATLAEKRKDTALEPILQFAYGKLNSLTSEQDTINVARQRESALRIIGCISSQLVEEQSPFKDQMEAFLSALVFPNFKSRFGFLRARTCNVSSKFSKLSFTDPNNLSVLFQGVMNCFNDSGHLPVQFEGALAIQSFIDFPQFKEALGSIIVPTTEKLLTLSGAIDSDLIPSVIQSCVENYSEQLEPFGISLTAKLSEQLMKLLEELNEAQSADPDDFDSDELGSKTNAALGIFSTLLTVLLYFENSAQKIAKLEQIYAPVLHYVLAKDLDSFFAETFEMLENTTFLTRNVSPTMWSLFEDSLRALMNSDLSLNLEDAMPALKNYMVYGASTIKTNSEYQQAMIGMVMKVFNKDGDFAPDDVMNAAELSTYIILALDSNSAGPYVPHLVKKSLEMMTFEEAEQPGNVYKIIIANVIIASLVVDPNHCLQTLIETSSTDSFFNLWNELCTSYKRVFDMKLSIMGLLSFLSIDTESLSQMNLEGVIPQFGKNLTILLTAVPKAISELEKKRKEMADTDGSNEITDEFIFGDNDEDSDEDENNEQENRDLAEAAETGGFVLDDDYIEQYGFATDDTFDEDPYANTPLDNLNIFKTFKDFILSVQASDSNKYSSIISQLNPEQMDTISNIVQIASN</sequence>
<dbReference type="GO" id="GO:0006606">
    <property type="term" value="P:protein import into nucleus"/>
    <property type="evidence" value="ECO:0007669"/>
    <property type="project" value="TreeGrafter"/>
</dbReference>
<dbReference type="EMBL" id="CABFWN010000001">
    <property type="protein sequence ID" value="VUG16057.1"/>
    <property type="molecule type" value="Genomic_DNA"/>
</dbReference>
<evidence type="ECO:0000256" key="1">
    <source>
        <dbReference type="ARBA" id="ARBA00004123"/>
    </source>
</evidence>
<keyword evidence="4" id="KW-0963">Cytoplasm</keyword>
<keyword evidence="6" id="KW-0539">Nucleus</keyword>
<dbReference type="PANTHER" id="PTHR10997:SF18">
    <property type="entry name" value="D-IMPORTIN 7_RANBP7"/>
    <property type="match status" value="1"/>
</dbReference>
<keyword evidence="10" id="KW-1185">Reference proteome</keyword>
<evidence type="ECO:0000313" key="9">
    <source>
        <dbReference type="EMBL" id="VUG16057.1"/>
    </source>
</evidence>
<name>A0A7D9CUU4_DEKBR</name>
<feature type="compositionally biased region" description="Acidic residues" evidence="7">
    <location>
        <begin position="926"/>
        <end position="938"/>
    </location>
</feature>
<dbReference type="Proteomes" id="UP000478008">
    <property type="component" value="Unassembled WGS sequence"/>
</dbReference>
<organism evidence="9 10">
    <name type="scientific">Dekkera bruxellensis</name>
    <name type="common">Brettanomyces custersii</name>
    <dbReference type="NCBI Taxonomy" id="5007"/>
    <lineage>
        <taxon>Eukaryota</taxon>
        <taxon>Fungi</taxon>
        <taxon>Dikarya</taxon>
        <taxon>Ascomycota</taxon>
        <taxon>Saccharomycotina</taxon>
        <taxon>Pichiomycetes</taxon>
        <taxon>Pichiales</taxon>
        <taxon>Pichiaceae</taxon>
        <taxon>Brettanomyces</taxon>
    </lineage>
</organism>
<dbReference type="InterPro" id="IPR001494">
    <property type="entry name" value="Importin-beta_N"/>
</dbReference>
<dbReference type="GO" id="GO:0031267">
    <property type="term" value="F:small GTPase binding"/>
    <property type="evidence" value="ECO:0007669"/>
    <property type="project" value="InterPro"/>
</dbReference>
<evidence type="ECO:0000256" key="7">
    <source>
        <dbReference type="SAM" id="MobiDB-lite"/>
    </source>
</evidence>
<accession>A0A7D9CUU4</accession>